<dbReference type="AlphaFoldDB" id="A0A1H1WKS8"/>
<gene>
    <name evidence="2" type="ORF">SAMN04489717_4562</name>
</gene>
<dbReference type="InterPro" id="IPR030395">
    <property type="entry name" value="GP_PDE_dom"/>
</dbReference>
<evidence type="ECO:0000259" key="1">
    <source>
        <dbReference type="PROSITE" id="PS51704"/>
    </source>
</evidence>
<name>A0A1H1WKS8_9ACTN</name>
<reference evidence="2 3" key="1">
    <citation type="submission" date="2016-10" db="EMBL/GenBank/DDBJ databases">
        <authorList>
            <person name="de Groot N.N."/>
        </authorList>
    </citation>
    <scope>NUCLEOTIDE SEQUENCE [LARGE SCALE GENOMIC DNA]</scope>
    <source>
        <strain evidence="2 3">DSM 22024</strain>
    </source>
</reference>
<dbReference type="GO" id="GO:0006629">
    <property type="term" value="P:lipid metabolic process"/>
    <property type="evidence" value="ECO:0007669"/>
    <property type="project" value="InterPro"/>
</dbReference>
<evidence type="ECO:0000313" key="3">
    <source>
        <dbReference type="Proteomes" id="UP000198983"/>
    </source>
</evidence>
<sequence length="263" mass="28188">MPATPPRSYPYLRSEVPLAFAHRGGAKYAPNVGIENSMRAFANAVALGYRYLETDVHATSDGVLVAFHDDHLDRVTDRTGRIGDLPYAEVAKALIGGREQIPTLEEILGTWPSARVNIDVKEANAIRPLAEVIARTAAHDRVCVSSFSGARLAAARSLLGPRVATGLSPLGVGLLKLPLPVFLGSHLVGPAPCVQVPTGYHGLRVVTEGFVDRAHALGKQVHVWTIDDAEEMTALLDLGVDGLISDRIDTLREVLLARGLWAS</sequence>
<accession>A0A1H1WKS8</accession>
<dbReference type="PROSITE" id="PS51704">
    <property type="entry name" value="GP_PDE"/>
    <property type="match status" value="1"/>
</dbReference>
<dbReference type="PANTHER" id="PTHR43805:SF1">
    <property type="entry name" value="GP-PDE DOMAIN-CONTAINING PROTEIN"/>
    <property type="match status" value="1"/>
</dbReference>
<evidence type="ECO:0000313" key="2">
    <source>
        <dbReference type="EMBL" id="SDS97634.1"/>
    </source>
</evidence>
<dbReference type="EMBL" id="LT629732">
    <property type="protein sequence ID" value="SDS97634.1"/>
    <property type="molecule type" value="Genomic_DNA"/>
</dbReference>
<dbReference type="STRING" id="117157.SAMN04489717_4562"/>
<dbReference type="InterPro" id="IPR017946">
    <property type="entry name" value="PLC-like_Pdiesterase_TIM-brl"/>
</dbReference>
<dbReference type="RefSeq" id="WP_092655644.1">
    <property type="nucleotide sequence ID" value="NZ_LT629732.1"/>
</dbReference>
<keyword evidence="3" id="KW-1185">Reference proteome</keyword>
<organism evidence="2 3">
    <name type="scientific">Actinopolymorpha singaporensis</name>
    <dbReference type="NCBI Taxonomy" id="117157"/>
    <lineage>
        <taxon>Bacteria</taxon>
        <taxon>Bacillati</taxon>
        <taxon>Actinomycetota</taxon>
        <taxon>Actinomycetes</taxon>
        <taxon>Propionibacteriales</taxon>
        <taxon>Actinopolymorphaceae</taxon>
        <taxon>Actinopolymorpha</taxon>
    </lineage>
</organism>
<feature type="domain" description="GP-PDE" evidence="1">
    <location>
        <begin position="17"/>
        <end position="255"/>
    </location>
</feature>
<dbReference type="OrthoDB" id="5241788at2"/>
<dbReference type="GO" id="GO:0008081">
    <property type="term" value="F:phosphoric diester hydrolase activity"/>
    <property type="evidence" value="ECO:0007669"/>
    <property type="project" value="InterPro"/>
</dbReference>
<proteinExistence type="predicted"/>
<dbReference type="SUPFAM" id="SSF51695">
    <property type="entry name" value="PLC-like phosphodiesterases"/>
    <property type="match status" value="1"/>
</dbReference>
<dbReference type="Gene3D" id="3.20.20.190">
    <property type="entry name" value="Phosphatidylinositol (PI) phosphodiesterase"/>
    <property type="match status" value="1"/>
</dbReference>
<dbReference type="CDD" id="cd08561">
    <property type="entry name" value="GDPD_cytoplasmic_ScUgpQ2_like"/>
    <property type="match status" value="1"/>
</dbReference>
<dbReference type="Pfam" id="PF03009">
    <property type="entry name" value="GDPD"/>
    <property type="match status" value="1"/>
</dbReference>
<dbReference type="Proteomes" id="UP000198983">
    <property type="component" value="Chromosome I"/>
</dbReference>
<protein>
    <submittedName>
        <fullName evidence="2">Glycerophosphoryl diester phosphodiesterase</fullName>
    </submittedName>
</protein>
<dbReference type="PANTHER" id="PTHR43805">
    <property type="entry name" value="GLYCEROPHOSPHORYL DIESTER PHOSPHODIESTERASE"/>
    <property type="match status" value="1"/>
</dbReference>